<dbReference type="InterPro" id="IPR013320">
    <property type="entry name" value="ConA-like_dom_sf"/>
</dbReference>
<dbReference type="GO" id="GO:0005886">
    <property type="term" value="C:plasma membrane"/>
    <property type="evidence" value="ECO:0007669"/>
    <property type="project" value="TreeGrafter"/>
</dbReference>
<dbReference type="InterPro" id="IPR000757">
    <property type="entry name" value="Beta-glucanase-like"/>
</dbReference>
<protein>
    <recommendedName>
        <fullName evidence="11">GH16 domain-containing protein</fullName>
    </recommendedName>
</protein>
<dbReference type="GO" id="GO:0005789">
    <property type="term" value="C:endoplasmic reticulum membrane"/>
    <property type="evidence" value="ECO:0007669"/>
    <property type="project" value="TreeGrafter"/>
</dbReference>
<comment type="similarity">
    <text evidence="2">Belongs to the SKN1/KRE6 family.</text>
</comment>
<gene>
    <name evidence="12" type="ORF">IWQ62_003576</name>
</gene>
<evidence type="ECO:0000256" key="8">
    <source>
        <dbReference type="ARBA" id="ARBA00023316"/>
    </source>
</evidence>
<feature type="domain" description="GH16" evidence="11">
    <location>
        <begin position="86"/>
        <end position="425"/>
    </location>
</feature>
<evidence type="ECO:0000256" key="6">
    <source>
        <dbReference type="ARBA" id="ARBA00023136"/>
    </source>
</evidence>
<evidence type="ECO:0000256" key="3">
    <source>
        <dbReference type="ARBA" id="ARBA00022692"/>
    </source>
</evidence>
<name>A0A9W8ATI2_9FUNG</name>
<keyword evidence="3 10" id="KW-0812">Transmembrane</keyword>
<evidence type="ECO:0000256" key="2">
    <source>
        <dbReference type="ARBA" id="ARBA00010962"/>
    </source>
</evidence>
<dbReference type="AlphaFoldDB" id="A0A9W8ATI2"/>
<keyword evidence="6 10" id="KW-0472">Membrane</keyword>
<dbReference type="PANTHER" id="PTHR31361:SF1">
    <property type="entry name" value="BETA-GLUCAN SYNTHESIS-ASSOCIATED PROTEIN KRE6-RELATED"/>
    <property type="match status" value="1"/>
</dbReference>
<keyword evidence="5 10" id="KW-1133">Transmembrane helix</keyword>
<dbReference type="PROSITE" id="PS51762">
    <property type="entry name" value="GH16_2"/>
    <property type="match status" value="1"/>
</dbReference>
<keyword evidence="4" id="KW-0735">Signal-anchor</keyword>
<keyword evidence="8" id="KW-0961">Cell wall biogenesis/degradation</keyword>
<dbReference type="OrthoDB" id="412647at2759"/>
<dbReference type="InterPro" id="IPR005629">
    <property type="entry name" value="Skn1/Kre6/Sbg1"/>
</dbReference>
<evidence type="ECO:0000256" key="4">
    <source>
        <dbReference type="ARBA" id="ARBA00022968"/>
    </source>
</evidence>
<dbReference type="Pfam" id="PF03935">
    <property type="entry name" value="SKN1_KRE6_Sbg1"/>
    <property type="match status" value="1"/>
</dbReference>
<feature type="compositionally biased region" description="Basic and acidic residues" evidence="9">
    <location>
        <begin position="56"/>
        <end position="74"/>
    </location>
</feature>
<evidence type="ECO:0000313" key="13">
    <source>
        <dbReference type="Proteomes" id="UP001150925"/>
    </source>
</evidence>
<dbReference type="GO" id="GO:0006078">
    <property type="term" value="P:(1-&gt;6)-beta-D-glucan biosynthetic process"/>
    <property type="evidence" value="ECO:0007669"/>
    <property type="project" value="TreeGrafter"/>
</dbReference>
<dbReference type="SUPFAM" id="SSF49899">
    <property type="entry name" value="Concanavalin A-like lectins/glucanases"/>
    <property type="match status" value="1"/>
</dbReference>
<comment type="caution">
    <text evidence="12">The sequence shown here is derived from an EMBL/GenBank/DDBJ whole genome shotgun (WGS) entry which is preliminary data.</text>
</comment>
<evidence type="ECO:0000259" key="11">
    <source>
        <dbReference type="PROSITE" id="PS51762"/>
    </source>
</evidence>
<dbReference type="EMBL" id="JANBPY010000985">
    <property type="protein sequence ID" value="KAJ1962297.1"/>
    <property type="molecule type" value="Genomic_DNA"/>
</dbReference>
<evidence type="ECO:0000256" key="5">
    <source>
        <dbReference type="ARBA" id="ARBA00022989"/>
    </source>
</evidence>
<sequence>MGMGNLKEKISRKAWWTPRGWCNVLVLVFIVLTLLSLFIIYPILQNYIKFDKKSTDTKDKNHQYQPLKPDKLPIDPDTPEDVLTRTTYDGEEYTLVFSDEFNKDGRTFLPGDDPYWEAVDLWYWPTMDMEYYKPEQAFTKDGNLVLQMENIKTGTLDYRSGMLQSWNKFCFQGGLLEVNVSMPFRADVSGLWPAAWALGNLGRAGYGASTDGMWPYTYDACDLGVMVNQTNPSMSYLTGQRLNKCVCKGDHPSPGKGRGAPEIDIFEGSGGMNGKPAQVSQSLQVAPFDFRYEADFSHATLHNPKTEINKYLGGPFQQALSGVTPLDPEWFDGKGYQTYAFQYTPGKSGKVAWFVGENPTWSLTADSVGPNDRSAISQRLIPEEPMYIILNLGMATGFSTVEIEKMEFPIAMYVDYVRLYQPKDQIAISCDTKEYPTREYISKHEIAYTNNNLTRWSHAEFDFPDYSLDDKC</sequence>
<dbReference type="PANTHER" id="PTHR31361">
    <property type="entry name" value="BETA-GLUCAN SYNTHESIS-ASSOCIATED PROTEIN KRE6-RELATED"/>
    <property type="match status" value="1"/>
</dbReference>
<reference evidence="12" key="1">
    <citation type="submission" date="2022-07" db="EMBL/GenBank/DDBJ databases">
        <title>Phylogenomic reconstructions and comparative analyses of Kickxellomycotina fungi.</title>
        <authorList>
            <person name="Reynolds N.K."/>
            <person name="Stajich J.E."/>
            <person name="Barry K."/>
            <person name="Grigoriev I.V."/>
            <person name="Crous P."/>
            <person name="Smith M.E."/>
        </authorList>
    </citation>
    <scope>NUCLEOTIDE SEQUENCE</scope>
    <source>
        <strain evidence="12">RSA 1196</strain>
    </source>
</reference>
<keyword evidence="13" id="KW-1185">Reference proteome</keyword>
<accession>A0A9W8ATI2</accession>
<feature type="transmembrane region" description="Helical" evidence="10">
    <location>
        <begin position="21"/>
        <end position="44"/>
    </location>
</feature>
<comment type="subcellular location">
    <subcellularLocation>
        <location evidence="1">Membrane</location>
        <topology evidence="1">Single-pass type II membrane protein</topology>
    </subcellularLocation>
</comment>
<evidence type="ECO:0000313" key="12">
    <source>
        <dbReference type="EMBL" id="KAJ1962297.1"/>
    </source>
</evidence>
<evidence type="ECO:0000256" key="9">
    <source>
        <dbReference type="SAM" id="MobiDB-lite"/>
    </source>
</evidence>
<dbReference type="GO" id="GO:0071555">
    <property type="term" value="P:cell wall organization"/>
    <property type="evidence" value="ECO:0007669"/>
    <property type="project" value="UniProtKB-KW"/>
</dbReference>
<evidence type="ECO:0000256" key="10">
    <source>
        <dbReference type="SAM" id="Phobius"/>
    </source>
</evidence>
<dbReference type="Proteomes" id="UP001150925">
    <property type="component" value="Unassembled WGS sequence"/>
</dbReference>
<keyword evidence="7" id="KW-0325">Glycoprotein</keyword>
<organism evidence="12 13">
    <name type="scientific">Dispira parvispora</name>
    <dbReference type="NCBI Taxonomy" id="1520584"/>
    <lineage>
        <taxon>Eukaryota</taxon>
        <taxon>Fungi</taxon>
        <taxon>Fungi incertae sedis</taxon>
        <taxon>Zoopagomycota</taxon>
        <taxon>Kickxellomycotina</taxon>
        <taxon>Dimargaritomycetes</taxon>
        <taxon>Dimargaritales</taxon>
        <taxon>Dimargaritaceae</taxon>
        <taxon>Dispira</taxon>
    </lineage>
</organism>
<dbReference type="GO" id="GO:0015926">
    <property type="term" value="F:glucosidase activity"/>
    <property type="evidence" value="ECO:0007669"/>
    <property type="project" value="TreeGrafter"/>
</dbReference>
<dbReference type="Gene3D" id="2.60.120.200">
    <property type="match status" value="1"/>
</dbReference>
<evidence type="ECO:0000256" key="7">
    <source>
        <dbReference type="ARBA" id="ARBA00023180"/>
    </source>
</evidence>
<proteinExistence type="inferred from homology"/>
<evidence type="ECO:0000256" key="1">
    <source>
        <dbReference type="ARBA" id="ARBA00004606"/>
    </source>
</evidence>
<feature type="region of interest" description="Disordered" evidence="9">
    <location>
        <begin position="56"/>
        <end position="79"/>
    </location>
</feature>